<evidence type="ECO:0000259" key="3">
    <source>
        <dbReference type="Pfam" id="PF05030"/>
    </source>
</evidence>
<evidence type="ECO:0000313" key="4">
    <source>
        <dbReference type="EnsemblProtists" id="EOD13799"/>
    </source>
</evidence>
<dbReference type="AlphaFoldDB" id="A0A0D3IRB4"/>
<dbReference type="Pfam" id="PF05030">
    <property type="entry name" value="SSXT"/>
    <property type="match status" value="1"/>
</dbReference>
<comment type="similarity">
    <text evidence="1">Belongs to the SS18 family.</text>
</comment>
<organism evidence="4 5">
    <name type="scientific">Emiliania huxleyi (strain CCMP1516)</name>
    <dbReference type="NCBI Taxonomy" id="280463"/>
    <lineage>
        <taxon>Eukaryota</taxon>
        <taxon>Haptista</taxon>
        <taxon>Haptophyta</taxon>
        <taxon>Prymnesiophyceae</taxon>
        <taxon>Isochrysidales</taxon>
        <taxon>Noelaerhabdaceae</taxon>
        <taxon>Emiliania</taxon>
    </lineage>
</organism>
<keyword evidence="5" id="KW-1185">Reference proteome</keyword>
<dbReference type="Proteomes" id="UP000013827">
    <property type="component" value="Unassembled WGS sequence"/>
</dbReference>
<feature type="domain" description="SS18 N-terminal" evidence="3">
    <location>
        <begin position="43"/>
        <end position="87"/>
    </location>
</feature>
<dbReference type="GeneID" id="17259946"/>
<dbReference type="InterPro" id="IPR007726">
    <property type="entry name" value="SS18_N"/>
</dbReference>
<dbReference type="HOGENOM" id="CLU_1663986_0_0_1"/>
<name>A0A0D3IRB4_EMIH1</name>
<proteinExistence type="inferred from homology"/>
<dbReference type="RefSeq" id="XP_005766228.1">
    <property type="nucleotide sequence ID" value="XM_005766171.1"/>
</dbReference>
<evidence type="ECO:0000256" key="1">
    <source>
        <dbReference type="ARBA" id="ARBA00007945"/>
    </source>
</evidence>
<protein>
    <recommendedName>
        <fullName evidence="3">SS18 N-terminal domain-containing protein</fullName>
    </recommendedName>
</protein>
<dbReference type="KEGG" id="ehx:EMIHUDRAFT_212305"/>
<evidence type="ECO:0000256" key="2">
    <source>
        <dbReference type="SAM" id="MobiDB-lite"/>
    </source>
</evidence>
<reference evidence="4" key="2">
    <citation type="submission" date="2024-10" db="UniProtKB">
        <authorList>
            <consortium name="EnsemblProtists"/>
        </authorList>
    </citation>
    <scope>IDENTIFICATION</scope>
</reference>
<feature type="region of interest" description="Disordered" evidence="2">
    <location>
        <begin position="1"/>
        <end position="20"/>
    </location>
</feature>
<reference evidence="5" key="1">
    <citation type="journal article" date="2013" name="Nature">
        <title>Pan genome of the phytoplankton Emiliania underpins its global distribution.</title>
        <authorList>
            <person name="Read B.A."/>
            <person name="Kegel J."/>
            <person name="Klute M.J."/>
            <person name="Kuo A."/>
            <person name="Lefebvre S.C."/>
            <person name="Maumus F."/>
            <person name="Mayer C."/>
            <person name="Miller J."/>
            <person name="Monier A."/>
            <person name="Salamov A."/>
            <person name="Young J."/>
            <person name="Aguilar M."/>
            <person name="Claverie J.M."/>
            <person name="Frickenhaus S."/>
            <person name="Gonzalez K."/>
            <person name="Herman E.K."/>
            <person name="Lin Y.C."/>
            <person name="Napier J."/>
            <person name="Ogata H."/>
            <person name="Sarno A.F."/>
            <person name="Shmutz J."/>
            <person name="Schroeder D."/>
            <person name="de Vargas C."/>
            <person name="Verret F."/>
            <person name="von Dassow P."/>
            <person name="Valentin K."/>
            <person name="Van de Peer Y."/>
            <person name="Wheeler G."/>
            <person name="Dacks J.B."/>
            <person name="Delwiche C.F."/>
            <person name="Dyhrman S.T."/>
            <person name="Glockner G."/>
            <person name="John U."/>
            <person name="Richards T."/>
            <person name="Worden A.Z."/>
            <person name="Zhang X."/>
            <person name="Grigoriev I.V."/>
            <person name="Allen A.E."/>
            <person name="Bidle K."/>
            <person name="Borodovsky M."/>
            <person name="Bowler C."/>
            <person name="Brownlee C."/>
            <person name="Cock J.M."/>
            <person name="Elias M."/>
            <person name="Gladyshev V.N."/>
            <person name="Groth M."/>
            <person name="Guda C."/>
            <person name="Hadaegh A."/>
            <person name="Iglesias-Rodriguez M.D."/>
            <person name="Jenkins J."/>
            <person name="Jones B.M."/>
            <person name="Lawson T."/>
            <person name="Leese F."/>
            <person name="Lindquist E."/>
            <person name="Lobanov A."/>
            <person name="Lomsadze A."/>
            <person name="Malik S.B."/>
            <person name="Marsh M.E."/>
            <person name="Mackinder L."/>
            <person name="Mock T."/>
            <person name="Mueller-Roeber B."/>
            <person name="Pagarete A."/>
            <person name="Parker M."/>
            <person name="Probert I."/>
            <person name="Quesneville H."/>
            <person name="Raines C."/>
            <person name="Rensing S.A."/>
            <person name="Riano-Pachon D.M."/>
            <person name="Richier S."/>
            <person name="Rokitta S."/>
            <person name="Shiraiwa Y."/>
            <person name="Soanes D.M."/>
            <person name="van der Giezen M."/>
            <person name="Wahlund T.M."/>
            <person name="Williams B."/>
            <person name="Wilson W."/>
            <person name="Wolfe G."/>
            <person name="Wurch L.L."/>
        </authorList>
    </citation>
    <scope>NUCLEOTIDE SEQUENCE</scope>
</reference>
<dbReference type="PaxDb" id="2903-EOD13799"/>
<dbReference type="eggNOG" id="KOG3227">
    <property type="taxonomic scope" value="Eukaryota"/>
</dbReference>
<sequence>MHSKRYKNKSSGPGAQAGGLAGGLESRGCGGGRLHTSTQTYYLDENDLLVEAIKQNQNLGRLHECVQYQLQLQQNLVHLAMHADEQPGSGATSRKGSSDAGWRTRNVWACSSSRAHGGCGCAPAPYCVSPAMGQPECSACSRIWCILPLTGLACPGTRV</sequence>
<evidence type="ECO:0000313" key="5">
    <source>
        <dbReference type="Proteomes" id="UP000013827"/>
    </source>
</evidence>
<accession>A0A0D3IRB4</accession>
<dbReference type="STRING" id="2903.R1DYL6"/>
<dbReference type="EnsemblProtists" id="EOD13799">
    <property type="protein sequence ID" value="EOD13799"/>
    <property type="gene ID" value="EMIHUDRAFT_212305"/>
</dbReference>